<reference evidence="3 4" key="1">
    <citation type="journal article" date="2019" name="Int. J. Syst. Evol. Microbiol.">
        <title>The Global Catalogue of Microorganisms (GCM) 10K type strain sequencing project: providing services to taxonomists for standard genome sequencing and annotation.</title>
        <authorList>
            <consortium name="The Broad Institute Genomics Platform"/>
            <consortium name="The Broad Institute Genome Sequencing Center for Infectious Disease"/>
            <person name="Wu L."/>
            <person name="Ma J."/>
        </authorList>
    </citation>
    <scope>NUCLEOTIDE SEQUENCE [LARGE SCALE GENOMIC DNA]</scope>
    <source>
        <strain evidence="3 4">JCM 10696</strain>
    </source>
</reference>
<evidence type="ECO:0000313" key="3">
    <source>
        <dbReference type="EMBL" id="GAA0953134.1"/>
    </source>
</evidence>
<dbReference type="Pfam" id="PF03070">
    <property type="entry name" value="TENA_THI-4"/>
    <property type="match status" value="1"/>
</dbReference>
<sequence length="221" mass="24203">MSEDFFADELVRQACDDIAARPDENRFVELLEAGDLPRERLNWLAGEEFRIVRSDQRSFALLASRFPDGAAGDLFLGLAQGEAQASSLLLDFSAALGWREKELNEYAPLPFAQVYPAYLAWCALYGTRSSVALAMVANLDEWGGYCGRIADALTSRYGLAEEAVGFFRFFATPPPGFVEQAEAAVVEGLNAGEDPVEAMRAAQALHVYEAAFWDALTTGLE</sequence>
<dbReference type="InterPro" id="IPR016084">
    <property type="entry name" value="Haem_Oase-like_multi-hlx"/>
</dbReference>
<name>A0ABN1R8D0_9ACTN</name>
<protein>
    <recommendedName>
        <fullName evidence="2">Thiaminase-2/PQQC domain-containing protein</fullName>
    </recommendedName>
</protein>
<keyword evidence="4" id="KW-1185">Reference proteome</keyword>
<evidence type="ECO:0000259" key="2">
    <source>
        <dbReference type="Pfam" id="PF03070"/>
    </source>
</evidence>
<dbReference type="InterPro" id="IPR004305">
    <property type="entry name" value="Thiaminase-2/PQQC"/>
</dbReference>
<evidence type="ECO:0000256" key="1">
    <source>
        <dbReference type="ARBA" id="ARBA00004948"/>
    </source>
</evidence>
<dbReference type="RefSeq" id="WP_344241868.1">
    <property type="nucleotide sequence ID" value="NZ_BAAAHH010000013.1"/>
</dbReference>
<gene>
    <name evidence="3" type="ORF">GCM10009550_34720</name>
</gene>
<dbReference type="EMBL" id="BAAAHH010000013">
    <property type="protein sequence ID" value="GAA0953134.1"/>
    <property type="molecule type" value="Genomic_DNA"/>
</dbReference>
<dbReference type="SUPFAM" id="SSF48613">
    <property type="entry name" value="Heme oxygenase-like"/>
    <property type="match status" value="1"/>
</dbReference>
<comment type="pathway">
    <text evidence="1">Cofactor biosynthesis; thiamine diphosphate biosynthesis.</text>
</comment>
<organism evidence="3 4">
    <name type="scientific">Actinocorallia libanotica</name>
    <dbReference type="NCBI Taxonomy" id="46162"/>
    <lineage>
        <taxon>Bacteria</taxon>
        <taxon>Bacillati</taxon>
        <taxon>Actinomycetota</taxon>
        <taxon>Actinomycetes</taxon>
        <taxon>Streptosporangiales</taxon>
        <taxon>Thermomonosporaceae</taxon>
        <taxon>Actinocorallia</taxon>
    </lineage>
</organism>
<dbReference type="Gene3D" id="1.20.910.10">
    <property type="entry name" value="Heme oxygenase-like"/>
    <property type="match status" value="1"/>
</dbReference>
<feature type="domain" description="Thiaminase-2/PQQC" evidence="2">
    <location>
        <begin position="27"/>
        <end position="139"/>
    </location>
</feature>
<accession>A0ABN1R8D0</accession>
<dbReference type="Proteomes" id="UP001500665">
    <property type="component" value="Unassembled WGS sequence"/>
</dbReference>
<proteinExistence type="predicted"/>
<evidence type="ECO:0000313" key="4">
    <source>
        <dbReference type="Proteomes" id="UP001500665"/>
    </source>
</evidence>
<comment type="caution">
    <text evidence="3">The sequence shown here is derived from an EMBL/GenBank/DDBJ whole genome shotgun (WGS) entry which is preliminary data.</text>
</comment>